<reference evidence="2" key="1">
    <citation type="submission" date="2023-01" db="EMBL/GenBank/DDBJ databases">
        <title>Vibrio sp. CB1-14 genome sequencing.</title>
        <authorList>
            <person name="Otstavnykh N."/>
            <person name="Isaeva M."/>
            <person name="Meleshko D."/>
        </authorList>
    </citation>
    <scope>NUCLEOTIDE SEQUENCE</scope>
    <source>
        <strain evidence="2">CB1-14</strain>
    </source>
</reference>
<dbReference type="AlphaFoldDB" id="A0AAU8BQ04"/>
<dbReference type="PROSITE" id="PS51729">
    <property type="entry name" value="GNAT_YJDJ"/>
    <property type="match status" value="1"/>
</dbReference>
<accession>A0AAU8BQ04</accession>
<dbReference type="InterPro" id="IPR031165">
    <property type="entry name" value="GNAT_YJDJ"/>
</dbReference>
<dbReference type="Gene3D" id="3.40.630.30">
    <property type="match status" value="1"/>
</dbReference>
<gene>
    <name evidence="2" type="ORF">PG915_18730</name>
</gene>
<dbReference type="SUPFAM" id="SSF55729">
    <property type="entry name" value="Acyl-CoA N-acyltransferases (Nat)"/>
    <property type="match status" value="1"/>
</dbReference>
<dbReference type="EC" id="2.3.1.-" evidence="2"/>
<dbReference type="PANTHER" id="PTHR31435:SF9">
    <property type="entry name" value="PROTEIN NATD1"/>
    <property type="match status" value="1"/>
</dbReference>
<dbReference type="PANTHER" id="PTHR31435">
    <property type="entry name" value="PROTEIN NATD1"/>
    <property type="match status" value="1"/>
</dbReference>
<organism evidence="2">
    <name type="scientific">Vibrio chaetopteri</name>
    <dbReference type="NCBI Taxonomy" id="3016528"/>
    <lineage>
        <taxon>Bacteria</taxon>
        <taxon>Pseudomonadati</taxon>
        <taxon>Pseudomonadota</taxon>
        <taxon>Gammaproteobacteria</taxon>
        <taxon>Vibrionales</taxon>
        <taxon>Vibrionaceae</taxon>
        <taxon>Vibrio</taxon>
    </lineage>
</organism>
<dbReference type="Pfam" id="PF14542">
    <property type="entry name" value="Acetyltransf_CG"/>
    <property type="match status" value="1"/>
</dbReference>
<protein>
    <submittedName>
        <fullName evidence="2">GNAT family N-acetyltransferase</fullName>
        <ecNumber evidence="2">2.3.1.-</ecNumber>
    </submittedName>
</protein>
<dbReference type="RefSeq" id="WP_353499927.1">
    <property type="nucleotide sequence ID" value="NZ_CP115921.1"/>
</dbReference>
<dbReference type="InterPro" id="IPR045057">
    <property type="entry name" value="Gcn5-rel_NAT"/>
</dbReference>
<dbReference type="KEGG" id="vck:PG915_18730"/>
<evidence type="ECO:0000259" key="1">
    <source>
        <dbReference type="PROSITE" id="PS51729"/>
    </source>
</evidence>
<evidence type="ECO:0000313" key="2">
    <source>
        <dbReference type="EMBL" id="XCD18785.1"/>
    </source>
</evidence>
<sequence length="78" mass="9163">MIEHQQERQRFVVAKDGHESVLEYKLNGNSINFTRTYVPEVFRGQGIAKQLVDKGLEWARAEQFDIEADCWYVAKFLD</sequence>
<dbReference type="EMBL" id="CP115921">
    <property type="protein sequence ID" value="XCD18785.1"/>
    <property type="molecule type" value="Genomic_DNA"/>
</dbReference>
<dbReference type="CDD" id="cd04301">
    <property type="entry name" value="NAT_SF"/>
    <property type="match status" value="1"/>
</dbReference>
<dbReference type="GO" id="GO:0016746">
    <property type="term" value="F:acyltransferase activity"/>
    <property type="evidence" value="ECO:0007669"/>
    <property type="project" value="UniProtKB-KW"/>
</dbReference>
<keyword evidence="2" id="KW-0808">Transferase</keyword>
<name>A0AAU8BQ04_9VIBR</name>
<keyword evidence="2" id="KW-0012">Acyltransferase</keyword>
<feature type="domain" description="N-acetyltransferase" evidence="1">
    <location>
        <begin position="3"/>
        <end position="78"/>
    </location>
</feature>
<dbReference type="InterPro" id="IPR016181">
    <property type="entry name" value="Acyl_CoA_acyltransferase"/>
</dbReference>
<proteinExistence type="predicted"/>